<name>A0ABR8PKS3_9BACL</name>
<evidence type="ECO:0000313" key="2">
    <source>
        <dbReference type="Proteomes" id="UP000659496"/>
    </source>
</evidence>
<evidence type="ECO:0000313" key="1">
    <source>
        <dbReference type="EMBL" id="MBD7908760.1"/>
    </source>
</evidence>
<sequence>MGMLFAVAITEYPTIASSKKVERGETILSGKLIPTDVMNHTAPDSIEMDIRIEPDYYVEVKSK</sequence>
<dbReference type="Proteomes" id="UP000659496">
    <property type="component" value="Unassembled WGS sequence"/>
</dbReference>
<accession>A0ABR8PKS3</accession>
<gene>
    <name evidence="1" type="ORF">H9659_10500</name>
</gene>
<dbReference type="RefSeq" id="WP_191690227.1">
    <property type="nucleotide sequence ID" value="NZ_JACSQY010000007.1"/>
</dbReference>
<comment type="caution">
    <text evidence="1">The sequence shown here is derived from an EMBL/GenBank/DDBJ whole genome shotgun (WGS) entry which is preliminary data.</text>
</comment>
<reference evidence="1 2" key="1">
    <citation type="submission" date="2020-08" db="EMBL/GenBank/DDBJ databases">
        <title>A Genomic Blueprint of the Chicken Gut Microbiome.</title>
        <authorList>
            <person name="Gilroy R."/>
            <person name="Ravi A."/>
            <person name="Getino M."/>
            <person name="Pursley I."/>
            <person name="Horton D.L."/>
            <person name="Alikhan N.-F."/>
            <person name="Baker D."/>
            <person name="Gharbi K."/>
            <person name="Hall N."/>
            <person name="Watson M."/>
            <person name="Adriaenssens E.M."/>
            <person name="Foster-Nyarko E."/>
            <person name="Jarju S."/>
            <person name="Secka A."/>
            <person name="Antonio M."/>
            <person name="Oren A."/>
            <person name="Chaudhuri R."/>
            <person name="La Ragione R.M."/>
            <person name="Hildebrand F."/>
            <person name="Pallen M.J."/>
        </authorList>
    </citation>
    <scope>NUCLEOTIDE SEQUENCE [LARGE SCALE GENOMIC DNA]</scope>
    <source>
        <strain evidence="1 2">Sa3CUA8</strain>
    </source>
</reference>
<keyword evidence="2" id="KW-1185">Reference proteome</keyword>
<organism evidence="1 2">
    <name type="scientific">Sporosarcina gallistercoris</name>
    <dbReference type="NCBI Taxonomy" id="2762245"/>
    <lineage>
        <taxon>Bacteria</taxon>
        <taxon>Bacillati</taxon>
        <taxon>Bacillota</taxon>
        <taxon>Bacilli</taxon>
        <taxon>Bacillales</taxon>
        <taxon>Caryophanaceae</taxon>
        <taxon>Sporosarcina</taxon>
    </lineage>
</organism>
<protein>
    <submittedName>
        <fullName evidence="1">Uncharacterized protein</fullName>
    </submittedName>
</protein>
<dbReference type="EMBL" id="JACSQY010000007">
    <property type="protein sequence ID" value="MBD7908760.1"/>
    <property type="molecule type" value="Genomic_DNA"/>
</dbReference>
<proteinExistence type="predicted"/>